<proteinExistence type="predicted"/>
<evidence type="ECO:0000256" key="1">
    <source>
        <dbReference type="SAM" id="MobiDB-lite"/>
    </source>
</evidence>
<dbReference type="EMBL" id="SBHX01000028">
    <property type="protein sequence ID" value="RWX31790.1"/>
    <property type="molecule type" value="Genomic_DNA"/>
</dbReference>
<evidence type="ECO:0000313" key="3">
    <source>
        <dbReference type="Proteomes" id="UP000283817"/>
    </source>
</evidence>
<feature type="region of interest" description="Disordered" evidence="1">
    <location>
        <begin position="1"/>
        <end position="100"/>
    </location>
</feature>
<accession>A0A444I2U9</accession>
<gene>
    <name evidence="2" type="ORF">EHI47_12045</name>
</gene>
<dbReference type="AlphaFoldDB" id="A0A444I2U9"/>
<name>A0A444I2U9_RHILE</name>
<protein>
    <submittedName>
        <fullName evidence="2">Transcriptional regulator</fullName>
    </submittedName>
</protein>
<evidence type="ECO:0000313" key="2">
    <source>
        <dbReference type="EMBL" id="RWX31790.1"/>
    </source>
</evidence>
<sequence>MAEDTASNPPSDTTQVGTPVVPVEKKKRAPRQKKDVPNSSAASSAVAEVKSGRGRKARAVAPAEVPQIEKKNRGGRRPKAETVATAKPGQPVASPQVQPASASIGYEISDLLELETENQRLRKALAEKLRQENEDLRKRLGGK</sequence>
<feature type="compositionally biased region" description="Polar residues" evidence="1">
    <location>
        <begin position="1"/>
        <end position="17"/>
    </location>
</feature>
<dbReference type="RefSeq" id="WP_128410555.1">
    <property type="nucleotide sequence ID" value="NZ_SBHX01000028.1"/>
</dbReference>
<reference evidence="2 3" key="1">
    <citation type="submission" date="2019-01" db="EMBL/GenBank/DDBJ databases">
        <title>RHIZO-ID as a novel technology for direct rhizobia identification.</title>
        <authorList>
            <person name="De Meyer S.E."/>
        </authorList>
    </citation>
    <scope>NUCLEOTIDE SEQUENCE [LARGE SCALE GENOMIC DNA]</scope>
    <source>
        <strain evidence="2 3">WSM448</strain>
    </source>
</reference>
<dbReference type="Proteomes" id="UP000283817">
    <property type="component" value="Unassembled WGS sequence"/>
</dbReference>
<comment type="caution">
    <text evidence="2">The sequence shown here is derived from an EMBL/GenBank/DDBJ whole genome shotgun (WGS) entry which is preliminary data.</text>
</comment>
<organism evidence="2 3">
    <name type="scientific">Rhizobium leguminosarum</name>
    <dbReference type="NCBI Taxonomy" id="384"/>
    <lineage>
        <taxon>Bacteria</taxon>
        <taxon>Pseudomonadati</taxon>
        <taxon>Pseudomonadota</taxon>
        <taxon>Alphaproteobacteria</taxon>
        <taxon>Hyphomicrobiales</taxon>
        <taxon>Rhizobiaceae</taxon>
        <taxon>Rhizobium/Agrobacterium group</taxon>
        <taxon>Rhizobium</taxon>
    </lineage>
</organism>